<dbReference type="Gene3D" id="2.60.120.370">
    <property type="entry name" value="YhcH/YjgK/YiaL"/>
    <property type="match status" value="1"/>
</dbReference>
<accession>D5EFM1</accession>
<protein>
    <recommendedName>
        <fullName evidence="3">YhcH/YjgK/YiaL family protein</fullName>
    </recommendedName>
</protein>
<dbReference type="KEGG" id="aco:Amico_1232"/>
<organism evidence="1 2">
    <name type="scientific">Aminobacterium colombiense (strain DSM 12261 / ALA-1)</name>
    <dbReference type="NCBI Taxonomy" id="572547"/>
    <lineage>
        <taxon>Bacteria</taxon>
        <taxon>Thermotogati</taxon>
        <taxon>Synergistota</taxon>
        <taxon>Synergistia</taxon>
        <taxon>Synergistales</taxon>
        <taxon>Aminobacteriaceae</taxon>
        <taxon>Aminobacterium</taxon>
    </lineage>
</organism>
<dbReference type="PANTHER" id="PTHR34986:SF1">
    <property type="entry name" value="PROTEIN YIAL"/>
    <property type="match status" value="1"/>
</dbReference>
<dbReference type="EMBL" id="CP001997">
    <property type="protein sequence ID" value="ADE57353.1"/>
    <property type="molecule type" value="Genomic_DNA"/>
</dbReference>
<dbReference type="eggNOG" id="COG2731">
    <property type="taxonomic scope" value="Bacteria"/>
</dbReference>
<dbReference type="STRING" id="572547.Amico_1232"/>
<dbReference type="SUPFAM" id="SSF51197">
    <property type="entry name" value="Clavaminate synthase-like"/>
    <property type="match status" value="1"/>
</dbReference>
<reference evidence="1 2" key="1">
    <citation type="journal article" date="2010" name="Stand. Genomic Sci.">
        <title>Complete genome sequence of Aminobacterium colombiense type strain (ALA-1).</title>
        <authorList>
            <person name="Chertkov O."/>
            <person name="Sikorski J."/>
            <person name="Brambilla E."/>
            <person name="Lapidus A."/>
            <person name="Copeland A."/>
            <person name="Glavina Del Rio T."/>
            <person name="Nolan M."/>
            <person name="Lucas S."/>
            <person name="Tice H."/>
            <person name="Cheng J.F."/>
            <person name="Han C."/>
            <person name="Detter J.C."/>
            <person name="Bruce D."/>
            <person name="Tapia R."/>
            <person name="Goodwin L."/>
            <person name="Pitluck S."/>
            <person name="Liolios K."/>
            <person name="Ivanova N."/>
            <person name="Mavromatis K."/>
            <person name="Ovchinnikova G."/>
            <person name="Pati A."/>
            <person name="Chen A."/>
            <person name="Palaniappan K."/>
            <person name="Land M."/>
            <person name="Hauser L."/>
            <person name="Chang Y.J."/>
            <person name="Jeffries C.D."/>
            <person name="Spring S."/>
            <person name="Rohde M."/>
            <person name="Goker M."/>
            <person name="Bristow J."/>
            <person name="Eisen J.A."/>
            <person name="Markowitz V."/>
            <person name="Hugenholtz P."/>
            <person name="Kyrpides N.C."/>
            <person name="Klenk H.P."/>
        </authorList>
    </citation>
    <scope>NUCLEOTIDE SEQUENCE [LARGE SCALE GENOMIC DNA]</scope>
    <source>
        <strain evidence="2">DSM 12261 / ALA-1</strain>
    </source>
</reference>
<sequence>MILIFDMLNNASTYFCLGERFRKAFEFLDNLIPASLENGKYEIDGPSVFAIIQSATTKPKEAQVWEAHKKYADIQCLLSGEEWLGYAPLKTMEEALAYDAVRDFALYDGDGEYFQTKPGMFVIFFPHDVHKGCITQMRPARIRKIVVKVELP</sequence>
<dbReference type="GO" id="GO:0005829">
    <property type="term" value="C:cytosol"/>
    <property type="evidence" value="ECO:0007669"/>
    <property type="project" value="TreeGrafter"/>
</dbReference>
<keyword evidence="2" id="KW-1185">Reference proteome</keyword>
<evidence type="ECO:0000313" key="1">
    <source>
        <dbReference type="EMBL" id="ADE57353.1"/>
    </source>
</evidence>
<dbReference type="NCBIfam" id="TIGR00022">
    <property type="entry name" value="YhcH/YjgK/YiaL family protein"/>
    <property type="match status" value="1"/>
</dbReference>
<name>D5EFM1_AMICL</name>
<dbReference type="InterPro" id="IPR004375">
    <property type="entry name" value="NanQ/TabA/YiaL"/>
</dbReference>
<dbReference type="AlphaFoldDB" id="D5EFM1"/>
<evidence type="ECO:0000313" key="2">
    <source>
        <dbReference type="Proteomes" id="UP000002366"/>
    </source>
</evidence>
<dbReference type="PANTHER" id="PTHR34986">
    <property type="entry name" value="EVOLVED BETA-GALACTOSIDASE SUBUNIT BETA"/>
    <property type="match status" value="1"/>
</dbReference>
<dbReference type="Proteomes" id="UP000002366">
    <property type="component" value="Chromosome"/>
</dbReference>
<dbReference type="InterPro" id="IPR037012">
    <property type="entry name" value="NanQ/TabA/YiaL_sf"/>
</dbReference>
<evidence type="ECO:0008006" key="3">
    <source>
        <dbReference type="Google" id="ProtNLM"/>
    </source>
</evidence>
<dbReference type="Pfam" id="PF04074">
    <property type="entry name" value="DUF386"/>
    <property type="match status" value="1"/>
</dbReference>
<proteinExistence type="predicted"/>
<gene>
    <name evidence="1" type="ordered locus">Amico_1232</name>
</gene>
<dbReference type="HOGENOM" id="CLU_107139_2_0_0"/>